<evidence type="ECO:0000256" key="1">
    <source>
        <dbReference type="ARBA" id="ARBA00023186"/>
    </source>
</evidence>
<keyword evidence="3" id="KW-1185">Reference proteome</keyword>
<dbReference type="InterPro" id="IPR002669">
    <property type="entry name" value="UreD"/>
</dbReference>
<dbReference type="KEGG" id="mft:XA26_33740"/>
<dbReference type="Pfam" id="PF01774">
    <property type="entry name" value="UreD"/>
    <property type="match status" value="1"/>
</dbReference>
<dbReference type="PATRIC" id="fig|1766.6.peg.3358"/>
<evidence type="ECO:0000313" key="2">
    <source>
        <dbReference type="EMBL" id="ALI27201.1"/>
    </source>
</evidence>
<dbReference type="STRING" id="1766.XA26_33740"/>
<evidence type="ECO:0000313" key="3">
    <source>
        <dbReference type="Proteomes" id="UP000057134"/>
    </source>
</evidence>
<dbReference type="EMBL" id="CP011269">
    <property type="protein sequence ID" value="ALI27201.1"/>
    <property type="molecule type" value="Genomic_DNA"/>
</dbReference>
<sequence length="213" mass="22282">MMHSEVAIAASPGRLPRIEARGGLTARCTEPDTVHLVSAAATPLGGDTLTVRVVVEAGARLRIRTAAATMVLPGTATVQSAAHWELEVAGQLDVDPEPTVVAGSSAHRTTTRLRLAEAAEVRIRERVQIGRSGEREGFWSSAIHADVGPAPLLRHRVELGAGAVGDDVLAAPRACISELRYPATLFEAPGTVLALAAGGSLVTWQGDRLPPIF</sequence>
<name>A0A0N9YH24_MYCFO</name>
<gene>
    <name evidence="2" type="primary">ureD</name>
    <name evidence="2" type="ORF">XA26_33740</name>
</gene>
<proteinExistence type="predicted"/>
<dbReference type="AlphaFoldDB" id="A0A0N9YH24"/>
<accession>A0A0N9YH24</accession>
<reference evidence="2 3" key="1">
    <citation type="journal article" date="2015" name="MBio">
        <title>Enzymatic Degradation of Phenazines Can Generate Energy and Protect Sensitive Organisms from Toxicity.</title>
        <authorList>
            <person name="Costa K.C."/>
            <person name="Bergkessel M."/>
            <person name="Saunders S."/>
            <person name="Korlach J."/>
            <person name="Newman D.K."/>
        </authorList>
    </citation>
    <scope>NUCLEOTIDE SEQUENCE [LARGE SCALE GENOMIC DNA]</scope>
    <source>
        <strain evidence="2 3">CT6</strain>
    </source>
</reference>
<organism evidence="2 3">
    <name type="scientific">Mycolicibacterium fortuitum</name>
    <name type="common">Mycobacterium fortuitum</name>
    <dbReference type="NCBI Taxonomy" id="1766"/>
    <lineage>
        <taxon>Bacteria</taxon>
        <taxon>Bacillati</taxon>
        <taxon>Actinomycetota</taxon>
        <taxon>Actinomycetes</taxon>
        <taxon>Mycobacteriales</taxon>
        <taxon>Mycobacteriaceae</taxon>
        <taxon>Mycolicibacterium</taxon>
    </lineage>
</organism>
<dbReference type="Proteomes" id="UP000057134">
    <property type="component" value="Chromosome"/>
</dbReference>
<protein>
    <submittedName>
        <fullName evidence="2">UreD</fullName>
    </submittedName>
</protein>
<keyword evidence="1" id="KW-0143">Chaperone</keyword>
<dbReference type="GO" id="GO:0016151">
    <property type="term" value="F:nickel cation binding"/>
    <property type="evidence" value="ECO:0007669"/>
    <property type="project" value="InterPro"/>
</dbReference>